<dbReference type="GO" id="GO:0019029">
    <property type="term" value="C:helical viral capsid"/>
    <property type="evidence" value="ECO:0007669"/>
    <property type="project" value="UniProtKB-UniRule"/>
</dbReference>
<dbReference type="GO" id="GO:1990904">
    <property type="term" value="C:ribonucleoprotein complex"/>
    <property type="evidence" value="ECO:0007669"/>
    <property type="project" value="UniProtKB-UniRule"/>
</dbReference>
<keyword evidence="2 9" id="KW-1139">Helical capsid protein</keyword>
<evidence type="ECO:0000256" key="8">
    <source>
        <dbReference type="ARBA" id="ARBA00033344"/>
    </source>
</evidence>
<dbReference type="KEGG" id="vg:7042992"/>
<keyword evidence="11" id="KW-1185">Reference proteome</keyword>
<keyword evidence="6 9" id="KW-0543">Viral nucleoprotein</keyword>
<dbReference type="GeneID" id="7042992"/>
<evidence type="ECO:0000256" key="5">
    <source>
        <dbReference type="ARBA" id="ARBA00022884"/>
    </source>
</evidence>
<reference evidence="10 11" key="1">
    <citation type="journal article" date="2008" name="Arch. Virol.">
        <title>Complete nucleotide sequence of a putative new cytorhabdovirus infecting lettuce.</title>
        <authorList>
            <person name="Heim F."/>
            <person name="Lot H."/>
            <person name="Delecolle B."/>
            <person name="Bassler A."/>
            <person name="Krczal G."/>
            <person name="Wetzel T."/>
        </authorList>
    </citation>
    <scope>NUCLEOTIDE SEQUENCE [LARGE SCALE GENOMIC DNA]</scope>
</reference>
<dbReference type="OrthoDB" id="14644at10239"/>
<accession>B1NNZ0</accession>
<comment type="function">
    <text evidence="9">Encapsidates the genome, protecting it from nucleases. The encapsidated genomic RNA is termed the nucleocapsid (NC) and serves as template for viral transcription and replication.</text>
</comment>
<evidence type="ECO:0000256" key="4">
    <source>
        <dbReference type="ARBA" id="ARBA00022844"/>
    </source>
</evidence>
<dbReference type="EMBL" id="EF687738">
    <property type="protein sequence ID" value="ABV56124.1"/>
    <property type="molecule type" value="Viral_cRNA"/>
</dbReference>
<evidence type="ECO:0000256" key="9">
    <source>
        <dbReference type="RuleBase" id="RU369108"/>
    </source>
</evidence>
<keyword evidence="7 9" id="KW-0687">Ribonucleoprotein</keyword>
<keyword evidence="9" id="KW-1035">Host cytoplasm</keyword>
<comment type="subcellular location">
    <subcellularLocation>
        <location evidence="9">Virion</location>
    </subcellularLocation>
    <subcellularLocation>
        <location evidence="9">Host cytoplasm</location>
    </subcellularLocation>
</comment>
<proteinExistence type="inferred from homology"/>
<organism evidence="10 11">
    <name type="scientific">Lettuce yellow mottle virus</name>
    <dbReference type="NCBI Taxonomy" id="471285"/>
    <lineage>
        <taxon>Viruses</taxon>
        <taxon>Riboviria</taxon>
        <taxon>Orthornavirae</taxon>
        <taxon>Negarnaviricota</taxon>
        <taxon>Haploviricotina</taxon>
        <taxon>Monjiviricetes</taxon>
        <taxon>Mononegavirales</taxon>
        <taxon>Rhabdoviridae</taxon>
        <taxon>Betarhabdovirinae</taxon>
        <taxon>Alphacytorhabdovirus</taxon>
        <taxon>Alphacytorhabdovirus lactumaculante</taxon>
        <taxon>Cytorhabdovirus lactucamaculante</taxon>
    </lineage>
</organism>
<comment type="subunit">
    <text evidence="9">Homomultimerizes to form the nucleocapsid. Binds to viral genomic RNA.</text>
</comment>
<evidence type="ECO:0000313" key="10">
    <source>
        <dbReference type="EMBL" id="ABV56124.1"/>
    </source>
</evidence>
<keyword evidence="3 9" id="KW-0167">Capsid protein</keyword>
<evidence type="ECO:0000256" key="6">
    <source>
        <dbReference type="ARBA" id="ARBA00023086"/>
    </source>
</evidence>
<evidence type="ECO:0000256" key="3">
    <source>
        <dbReference type="ARBA" id="ARBA00022561"/>
    </source>
</evidence>
<dbReference type="Pfam" id="PF03216">
    <property type="entry name" value="Rhabdo_ncap_2"/>
    <property type="match status" value="1"/>
</dbReference>
<dbReference type="GO" id="GO:0030430">
    <property type="term" value="C:host cell cytoplasm"/>
    <property type="evidence" value="ECO:0007669"/>
    <property type="project" value="UniProtKB-SubCell"/>
</dbReference>
<protein>
    <recommendedName>
        <fullName evidence="1 9">Nucleoprotein</fullName>
        <shortName evidence="9">NP</shortName>
        <shortName evidence="9">Protein N</shortName>
    </recommendedName>
    <alternativeName>
        <fullName evidence="8 9">Nucleocapsid protein</fullName>
    </alternativeName>
</protein>
<keyword evidence="4 9" id="KW-0946">Virion</keyword>
<dbReference type="GO" id="GO:0019013">
    <property type="term" value="C:viral nucleocapsid"/>
    <property type="evidence" value="ECO:0007669"/>
    <property type="project" value="UniProtKB-UniRule"/>
</dbReference>
<dbReference type="RefSeq" id="YP_002308371.1">
    <property type="nucleotide sequence ID" value="NC_011532.1"/>
</dbReference>
<dbReference type="GO" id="GO:0003723">
    <property type="term" value="F:RNA binding"/>
    <property type="evidence" value="ECO:0007669"/>
    <property type="project" value="UniProtKB-UniRule"/>
</dbReference>
<keyword evidence="5 9" id="KW-0694">RNA-binding</keyword>
<evidence type="ECO:0000256" key="2">
    <source>
        <dbReference type="ARBA" id="ARBA00022497"/>
    </source>
</evidence>
<evidence type="ECO:0000256" key="1">
    <source>
        <dbReference type="ARBA" id="ARBA00014389"/>
    </source>
</evidence>
<sequence>MAETMAEKLARLQALRGGKSEVKSTPQPQEQPKIARVANKLYDAVDDVTVGKRASKRWDDNDLANVVCYDVAQLTAGNMISIGKTLLSNIASGAITSKTIDACLALAVSIPKPATSKFSAMLSPPPDGVGKKITFEQPSASSVARVGLTQLQQKQLVKSREAFAAETDEERKTALDKIIKGLEAQEAGTPSTSRAQVVDETEAAAYGFLAAIIIKLCAKTAESFIEGLPRVRDRFSSWYDTSSQVIKTFNPTESVLNTLRTGFGRRPEILSTWVLWVAYNENREDPLLITQQGLLTYLAGQQFSYPGMHAYTLLIEIHEQTGIKFGQLLREMDCPATRAGVKEVLDIIKDFEITKLHPKRTTYFRYARNWDPKYFGTLQSTQCKTLVYVAASVCKKISAQGEKGDPTEIYAIKTLDATIKERLEAVANRMAHKIIDQMLVDAMSGEAWVGGN</sequence>
<name>B1NNZ0_9RHAB</name>
<dbReference type="Proteomes" id="UP000145747">
    <property type="component" value="Segment"/>
</dbReference>
<dbReference type="InterPro" id="IPR004902">
    <property type="entry name" value="Rhabdo_ncap_2"/>
</dbReference>
<evidence type="ECO:0000256" key="7">
    <source>
        <dbReference type="ARBA" id="ARBA00023274"/>
    </source>
</evidence>
<evidence type="ECO:0000313" key="11">
    <source>
        <dbReference type="Proteomes" id="UP000145747"/>
    </source>
</evidence>
<comment type="similarity">
    <text evidence="9">Belongs to the cytorhabdovirus nucleocapsid protein family.</text>
</comment>